<evidence type="ECO:0000313" key="1">
    <source>
        <dbReference type="EMBL" id="CAG8699653.1"/>
    </source>
</evidence>
<feature type="non-terminal residue" evidence="1">
    <location>
        <position position="285"/>
    </location>
</feature>
<dbReference type="Proteomes" id="UP000789366">
    <property type="component" value="Unassembled WGS sequence"/>
</dbReference>
<proteinExistence type="predicted"/>
<gene>
    <name evidence="1" type="ORF">SPELUC_LOCUS11207</name>
</gene>
<accession>A0ACA9PD91</accession>
<reference evidence="1" key="1">
    <citation type="submission" date="2021-06" db="EMBL/GenBank/DDBJ databases">
        <authorList>
            <person name="Kallberg Y."/>
            <person name="Tangrot J."/>
            <person name="Rosling A."/>
        </authorList>
    </citation>
    <scope>NUCLEOTIDE SEQUENCE</scope>
    <source>
        <strain evidence="1">28 12/20/2015</strain>
    </source>
</reference>
<sequence>MSASTSQDFVEVKIDEESEVKGDEKKPEDNYDEKKPEDEEDEMPSKYFAISPEGDCVVEFILKEDFEFELQIYTIEKLHNKEGDSELKDDLKSENNIGLEDDKITSYRELSSIPTTFKFTNEQLNLIKNEHENIFRWSIAVSDKSTSLPEYRLLAISFINIKDMKYYKESPNGIHPIETLNHGYTFVFMIKNDDYSICNIKELPIEYGGIVKLFSKNDNKTNQKAEENNDKQIIDKSVQNDDVHFLVILAFSGIYKFHMNMKNKSININNMQKYKDQISAATQMW</sequence>
<protein>
    <submittedName>
        <fullName evidence="1">4586_t:CDS:1</fullName>
    </submittedName>
</protein>
<evidence type="ECO:0000313" key="2">
    <source>
        <dbReference type="Proteomes" id="UP000789366"/>
    </source>
</evidence>
<dbReference type="EMBL" id="CAJVPW010023003">
    <property type="protein sequence ID" value="CAG8699653.1"/>
    <property type="molecule type" value="Genomic_DNA"/>
</dbReference>
<comment type="caution">
    <text evidence="1">The sequence shown here is derived from an EMBL/GenBank/DDBJ whole genome shotgun (WGS) entry which is preliminary data.</text>
</comment>
<keyword evidence="2" id="KW-1185">Reference proteome</keyword>
<organism evidence="1 2">
    <name type="scientific">Cetraspora pellucida</name>
    <dbReference type="NCBI Taxonomy" id="1433469"/>
    <lineage>
        <taxon>Eukaryota</taxon>
        <taxon>Fungi</taxon>
        <taxon>Fungi incertae sedis</taxon>
        <taxon>Mucoromycota</taxon>
        <taxon>Glomeromycotina</taxon>
        <taxon>Glomeromycetes</taxon>
        <taxon>Diversisporales</taxon>
        <taxon>Gigasporaceae</taxon>
        <taxon>Cetraspora</taxon>
    </lineage>
</organism>
<name>A0ACA9PD91_9GLOM</name>